<accession>A0ABV5F2D4</accession>
<dbReference type="Gene3D" id="1.10.260.40">
    <property type="entry name" value="lambda repressor-like DNA-binding domains"/>
    <property type="match status" value="1"/>
</dbReference>
<keyword evidence="4" id="KW-0238">DNA-binding</keyword>
<keyword evidence="2 6" id="KW-0812">Transmembrane</keyword>
<evidence type="ECO:0000256" key="3">
    <source>
        <dbReference type="ARBA" id="ARBA00022989"/>
    </source>
</evidence>
<dbReference type="Pfam" id="PF09685">
    <property type="entry name" value="MamF_MmsF"/>
    <property type="match status" value="1"/>
</dbReference>
<dbReference type="Proteomes" id="UP001589605">
    <property type="component" value="Unassembled WGS sequence"/>
</dbReference>
<dbReference type="PANTHER" id="PTHR46797:SF1">
    <property type="entry name" value="METHYLPHOSPHONATE SYNTHASE"/>
    <property type="match status" value="1"/>
</dbReference>
<dbReference type="InterPro" id="IPR001387">
    <property type="entry name" value="Cro/C1-type_HTH"/>
</dbReference>
<dbReference type="Pfam" id="PF01381">
    <property type="entry name" value="HTH_3"/>
    <property type="match status" value="1"/>
</dbReference>
<feature type="transmembrane region" description="Helical" evidence="6">
    <location>
        <begin position="123"/>
        <end position="142"/>
    </location>
</feature>
<evidence type="ECO:0000256" key="2">
    <source>
        <dbReference type="ARBA" id="ARBA00022692"/>
    </source>
</evidence>
<keyword evidence="3 6" id="KW-1133">Transmembrane helix</keyword>
<evidence type="ECO:0000256" key="4">
    <source>
        <dbReference type="ARBA" id="ARBA00023125"/>
    </source>
</evidence>
<feature type="transmembrane region" description="Helical" evidence="6">
    <location>
        <begin position="162"/>
        <end position="182"/>
    </location>
</feature>
<dbReference type="RefSeq" id="WP_382382801.1">
    <property type="nucleotide sequence ID" value="NZ_JBHMEZ010000012.1"/>
</dbReference>
<dbReference type="InterPro" id="IPR010982">
    <property type="entry name" value="Lambda_DNA-bd_dom_sf"/>
</dbReference>
<protein>
    <submittedName>
        <fullName evidence="8">DUF4870 domain-containing protein</fullName>
    </submittedName>
</protein>
<dbReference type="InterPro" id="IPR050807">
    <property type="entry name" value="TransReg_Diox_bact_type"/>
</dbReference>
<comment type="subcellular location">
    <subcellularLocation>
        <location evidence="1">Membrane</location>
        <topology evidence="1">Multi-pass membrane protein</topology>
    </subcellularLocation>
</comment>
<keyword evidence="5 6" id="KW-0472">Membrane</keyword>
<dbReference type="PROSITE" id="PS50943">
    <property type="entry name" value="HTH_CROC1"/>
    <property type="match status" value="1"/>
</dbReference>
<name>A0ABV5F2D4_9FLAO</name>
<evidence type="ECO:0000256" key="5">
    <source>
        <dbReference type="ARBA" id="ARBA00023136"/>
    </source>
</evidence>
<dbReference type="SMART" id="SM00530">
    <property type="entry name" value="HTH_XRE"/>
    <property type="match status" value="1"/>
</dbReference>
<dbReference type="CDD" id="cd00093">
    <property type="entry name" value="HTH_XRE"/>
    <property type="match status" value="1"/>
</dbReference>
<evidence type="ECO:0000313" key="8">
    <source>
        <dbReference type="EMBL" id="MFB9053593.1"/>
    </source>
</evidence>
<proteinExistence type="predicted"/>
<dbReference type="InterPro" id="IPR019109">
    <property type="entry name" value="MamF_MmsF"/>
</dbReference>
<organism evidence="8 9">
    <name type="scientific">Formosa undariae</name>
    <dbReference type="NCBI Taxonomy" id="1325436"/>
    <lineage>
        <taxon>Bacteria</taxon>
        <taxon>Pseudomonadati</taxon>
        <taxon>Bacteroidota</taxon>
        <taxon>Flavobacteriia</taxon>
        <taxon>Flavobacteriales</taxon>
        <taxon>Flavobacteriaceae</taxon>
        <taxon>Formosa</taxon>
    </lineage>
</organism>
<reference evidence="8 9" key="1">
    <citation type="submission" date="2024-09" db="EMBL/GenBank/DDBJ databases">
        <authorList>
            <person name="Sun Q."/>
            <person name="Mori K."/>
        </authorList>
    </citation>
    <scope>NUCLEOTIDE SEQUENCE [LARGE SCALE GENOMIC DNA]</scope>
    <source>
        <strain evidence="8 9">CECT 8286</strain>
    </source>
</reference>
<keyword evidence="9" id="KW-1185">Reference proteome</keyword>
<evidence type="ECO:0000256" key="6">
    <source>
        <dbReference type="SAM" id="Phobius"/>
    </source>
</evidence>
<feature type="domain" description="HTH cro/C1-type" evidence="7">
    <location>
        <begin position="10"/>
        <end position="64"/>
    </location>
</feature>
<evidence type="ECO:0000256" key="1">
    <source>
        <dbReference type="ARBA" id="ARBA00004141"/>
    </source>
</evidence>
<evidence type="ECO:0000313" key="9">
    <source>
        <dbReference type="Proteomes" id="UP001589605"/>
    </source>
</evidence>
<comment type="caution">
    <text evidence="8">The sequence shown here is derived from an EMBL/GenBank/DDBJ whole genome shotgun (WGS) entry which is preliminary data.</text>
</comment>
<sequence length="200" mass="22795">MKNNDLSKKVKALRTRKGFSQEALSEHSGLSLRTIQRVENGETKPTGDSLKKIANALQITPDELIDWTVIEDYGFLKAMNLSALTFILFPLLGVLVPLIMWTSKKDKLKDINTIGKALINFQISWVLILFSGFVLNILWLASDFSADQFITPSIIISSQFRLFVFIIIMYTLNLVFIVLNTFKIEKHNAVFYYPKINFIG</sequence>
<evidence type="ECO:0000259" key="7">
    <source>
        <dbReference type="PROSITE" id="PS50943"/>
    </source>
</evidence>
<dbReference type="PANTHER" id="PTHR46797">
    <property type="entry name" value="HTH-TYPE TRANSCRIPTIONAL REGULATOR"/>
    <property type="match status" value="1"/>
</dbReference>
<gene>
    <name evidence="8" type="ORF">ACFFVB_10950</name>
</gene>
<dbReference type="SUPFAM" id="SSF47413">
    <property type="entry name" value="lambda repressor-like DNA-binding domains"/>
    <property type="match status" value="1"/>
</dbReference>
<dbReference type="EMBL" id="JBHMEZ010000012">
    <property type="protein sequence ID" value="MFB9053593.1"/>
    <property type="molecule type" value="Genomic_DNA"/>
</dbReference>
<feature type="transmembrane region" description="Helical" evidence="6">
    <location>
        <begin position="81"/>
        <end position="102"/>
    </location>
</feature>